<proteinExistence type="predicted"/>
<name>A0ABW3QGN6_9PSEU</name>
<reference evidence="3" key="1">
    <citation type="journal article" date="2019" name="Int. J. Syst. Evol. Microbiol.">
        <title>The Global Catalogue of Microorganisms (GCM) 10K type strain sequencing project: providing services to taxonomists for standard genome sequencing and annotation.</title>
        <authorList>
            <consortium name="The Broad Institute Genomics Platform"/>
            <consortium name="The Broad Institute Genome Sequencing Center for Infectious Disease"/>
            <person name="Wu L."/>
            <person name="Ma J."/>
        </authorList>
    </citation>
    <scope>NUCLEOTIDE SEQUENCE [LARGE SCALE GENOMIC DNA]</scope>
    <source>
        <strain evidence="3">CCUG 60214</strain>
    </source>
</reference>
<organism evidence="2 3">
    <name type="scientific">Saccharothrix hoggarensis</name>
    <dbReference type="NCBI Taxonomy" id="913853"/>
    <lineage>
        <taxon>Bacteria</taxon>
        <taxon>Bacillati</taxon>
        <taxon>Actinomycetota</taxon>
        <taxon>Actinomycetes</taxon>
        <taxon>Pseudonocardiales</taxon>
        <taxon>Pseudonocardiaceae</taxon>
        <taxon>Saccharothrix</taxon>
    </lineage>
</organism>
<dbReference type="EMBL" id="JBHTLK010000006">
    <property type="protein sequence ID" value="MFD1146052.1"/>
    <property type="molecule type" value="Genomic_DNA"/>
</dbReference>
<keyword evidence="1" id="KW-0812">Transmembrane</keyword>
<gene>
    <name evidence="2" type="ORF">ACFQ3T_02815</name>
</gene>
<evidence type="ECO:0000313" key="3">
    <source>
        <dbReference type="Proteomes" id="UP001597168"/>
    </source>
</evidence>
<evidence type="ECO:0000313" key="2">
    <source>
        <dbReference type="EMBL" id="MFD1146052.1"/>
    </source>
</evidence>
<keyword evidence="1" id="KW-0472">Membrane</keyword>
<protein>
    <submittedName>
        <fullName evidence="2">Uncharacterized protein</fullName>
    </submittedName>
</protein>
<evidence type="ECO:0000256" key="1">
    <source>
        <dbReference type="SAM" id="Phobius"/>
    </source>
</evidence>
<keyword evidence="3" id="KW-1185">Reference proteome</keyword>
<sequence length="235" mass="24735">MVAVVVVAAIGAAVWFAARGPDGRAGAVVGALSALASATAALTALHLSREALARTDRQLAHARRTLVISRHPLLLPVHQSVSFPDFSGNLAAHPPTRERFVLTPPAVGSYAFVEDTGDRFLIPVENAGEGPALRVAGRLWRSDGRNGPLVGPTVLGAGKVAVFTARLGSDTSGLPAAFEEAVKALGGSPRTVFYWLEVSYVDVFSTPLRADAFFDPRDLGAWHHVAIPAIEMDES</sequence>
<keyword evidence="1" id="KW-1133">Transmembrane helix</keyword>
<accession>A0ABW3QGN6</accession>
<comment type="caution">
    <text evidence="2">The sequence shown here is derived from an EMBL/GenBank/DDBJ whole genome shotgun (WGS) entry which is preliminary data.</text>
</comment>
<dbReference type="Proteomes" id="UP001597168">
    <property type="component" value="Unassembled WGS sequence"/>
</dbReference>
<feature type="transmembrane region" description="Helical" evidence="1">
    <location>
        <begin position="29"/>
        <end position="47"/>
    </location>
</feature>